<dbReference type="PANTHER" id="PTHR43736">
    <property type="entry name" value="ADP-RIBOSE PYROPHOSPHATASE"/>
    <property type="match status" value="1"/>
</dbReference>
<dbReference type="InterPro" id="IPR000086">
    <property type="entry name" value="NUDIX_hydrolase_dom"/>
</dbReference>
<dbReference type="InterPro" id="IPR014078">
    <property type="entry name" value="Nudix_YtkD"/>
</dbReference>
<evidence type="ECO:0000313" key="5">
    <source>
        <dbReference type="EMBL" id="GEN88666.1"/>
    </source>
</evidence>
<protein>
    <submittedName>
        <fullName evidence="5">Putative 8-oxo-dGTP diphosphatase YtkD</fullName>
    </submittedName>
</protein>
<gene>
    <name evidence="5" type="primary">ytkD</name>
    <name evidence="5" type="ORF">OSO01_34050</name>
</gene>
<dbReference type="AlphaFoldDB" id="A0A511ZMJ0"/>
<dbReference type="Gene3D" id="3.90.79.10">
    <property type="entry name" value="Nucleoside Triphosphate Pyrophosphohydrolase"/>
    <property type="match status" value="1"/>
</dbReference>
<dbReference type="InterPro" id="IPR020084">
    <property type="entry name" value="NUDIX_hydrolase_CS"/>
</dbReference>
<dbReference type="SUPFAM" id="SSF55811">
    <property type="entry name" value="Nudix"/>
    <property type="match status" value="1"/>
</dbReference>
<dbReference type="PROSITE" id="PS00893">
    <property type="entry name" value="NUDIX_BOX"/>
    <property type="match status" value="1"/>
</dbReference>
<proteinExistence type="inferred from homology"/>
<comment type="similarity">
    <text evidence="1 3">Belongs to the Nudix hydrolase family.</text>
</comment>
<dbReference type="STRING" id="582851.GCA_900162665_01464"/>
<dbReference type="PROSITE" id="PS51462">
    <property type="entry name" value="NUDIX"/>
    <property type="match status" value="1"/>
</dbReference>
<dbReference type="PANTHER" id="PTHR43736:SF1">
    <property type="entry name" value="DIHYDRONEOPTERIN TRIPHOSPHATE DIPHOSPHATASE"/>
    <property type="match status" value="1"/>
</dbReference>
<organism evidence="5 6">
    <name type="scientific">Oceanobacillus sojae</name>
    <dbReference type="NCBI Taxonomy" id="582851"/>
    <lineage>
        <taxon>Bacteria</taxon>
        <taxon>Bacillati</taxon>
        <taxon>Bacillota</taxon>
        <taxon>Bacilli</taxon>
        <taxon>Bacillales</taxon>
        <taxon>Bacillaceae</taxon>
        <taxon>Oceanobacillus</taxon>
    </lineage>
</organism>
<dbReference type="InterPro" id="IPR020476">
    <property type="entry name" value="Nudix_hydrolase"/>
</dbReference>
<evidence type="ECO:0000256" key="1">
    <source>
        <dbReference type="ARBA" id="ARBA00005582"/>
    </source>
</evidence>
<feature type="domain" description="Nudix hydrolase" evidence="4">
    <location>
        <begin position="14"/>
        <end position="159"/>
    </location>
</feature>
<dbReference type="Proteomes" id="UP000321558">
    <property type="component" value="Unassembled WGS sequence"/>
</dbReference>
<evidence type="ECO:0000256" key="3">
    <source>
        <dbReference type="RuleBase" id="RU003476"/>
    </source>
</evidence>
<dbReference type="GO" id="GO:0016787">
    <property type="term" value="F:hydrolase activity"/>
    <property type="evidence" value="ECO:0007669"/>
    <property type="project" value="UniProtKB-KW"/>
</dbReference>
<evidence type="ECO:0000313" key="6">
    <source>
        <dbReference type="Proteomes" id="UP000321558"/>
    </source>
</evidence>
<reference evidence="5 6" key="1">
    <citation type="submission" date="2019-07" db="EMBL/GenBank/DDBJ databases">
        <title>Whole genome shotgun sequence of Oceanobacillus sojae NBRC 105379.</title>
        <authorList>
            <person name="Hosoyama A."/>
            <person name="Uohara A."/>
            <person name="Ohji S."/>
            <person name="Ichikawa N."/>
        </authorList>
    </citation>
    <scope>NUCLEOTIDE SEQUENCE [LARGE SCALE GENOMIC DNA]</scope>
    <source>
        <strain evidence="5 6">NBRC 105379</strain>
    </source>
</reference>
<comment type="caution">
    <text evidence="5">The sequence shown here is derived from an EMBL/GenBank/DDBJ whole genome shotgun (WGS) entry which is preliminary data.</text>
</comment>
<dbReference type="CDD" id="cd04665">
    <property type="entry name" value="NUDIX_RppH"/>
    <property type="match status" value="1"/>
</dbReference>
<keyword evidence="2 3" id="KW-0378">Hydrolase</keyword>
<dbReference type="NCBIfam" id="TIGR02705">
    <property type="entry name" value="nudix_YtkD"/>
    <property type="match status" value="1"/>
</dbReference>
<dbReference type="Pfam" id="PF00293">
    <property type="entry name" value="NUDIX"/>
    <property type="match status" value="1"/>
</dbReference>
<evidence type="ECO:0000259" key="4">
    <source>
        <dbReference type="PROSITE" id="PS51462"/>
    </source>
</evidence>
<sequence>MEEVNVFKDYYNNKVQLSFLDHPFSKNPKHVWIICRYKDKWLLTDHKERGIEFPGGKVEPGETAGQAAIREVMEETGATVKKLHYIGQYKVDGRYETVIKNVYFAEIDELTPQPTYYETNGPVLLREVPANVKRKSNYSFIMKDAVLESCMLRIKKTYV</sequence>
<dbReference type="InterPro" id="IPR015797">
    <property type="entry name" value="NUDIX_hydrolase-like_dom_sf"/>
</dbReference>
<dbReference type="EMBL" id="BJYM01000015">
    <property type="protein sequence ID" value="GEN88666.1"/>
    <property type="molecule type" value="Genomic_DNA"/>
</dbReference>
<accession>A0A511ZMJ0</accession>
<dbReference type="PRINTS" id="PR00502">
    <property type="entry name" value="NUDIXFAMILY"/>
</dbReference>
<evidence type="ECO:0000256" key="2">
    <source>
        <dbReference type="ARBA" id="ARBA00022801"/>
    </source>
</evidence>
<name>A0A511ZMJ0_9BACI</name>
<keyword evidence="6" id="KW-1185">Reference proteome</keyword>